<comment type="subcellular location">
    <subcellularLocation>
        <location evidence="2">Nucleus</location>
    </subcellularLocation>
</comment>
<feature type="compositionally biased region" description="Polar residues" evidence="3">
    <location>
        <begin position="250"/>
        <end position="259"/>
    </location>
</feature>
<feature type="region of interest" description="Disordered" evidence="3">
    <location>
        <begin position="64"/>
        <end position="99"/>
    </location>
</feature>
<protein>
    <recommendedName>
        <fullName evidence="2">Protein TIFY</fullName>
    </recommendedName>
    <alternativeName>
        <fullName evidence="2">Jasmonate ZIM domain-containing protein</fullName>
    </alternativeName>
</protein>
<evidence type="ECO:0000313" key="6">
    <source>
        <dbReference type="Proteomes" id="UP000796880"/>
    </source>
</evidence>
<dbReference type="PANTHER" id="PTHR33077">
    <property type="entry name" value="PROTEIN TIFY 4A-RELATED-RELATED"/>
    <property type="match status" value="1"/>
</dbReference>
<dbReference type="AlphaFoldDB" id="A0A8K0H7S5"/>
<dbReference type="GO" id="GO:0009611">
    <property type="term" value="P:response to wounding"/>
    <property type="evidence" value="ECO:0007669"/>
    <property type="project" value="UniProtKB-UniRule"/>
</dbReference>
<proteinExistence type="inferred from homology"/>
<dbReference type="PANTHER" id="PTHR33077:SF8">
    <property type="entry name" value="PROTEIN TIFY 8"/>
    <property type="match status" value="1"/>
</dbReference>
<name>A0A8K0H7S5_9ROSA</name>
<dbReference type="Proteomes" id="UP000796880">
    <property type="component" value="Unassembled WGS sequence"/>
</dbReference>
<sequence>MAVLLIMAAQQSMPNNVNNNAITHQQQQHHHEHQLVKPIFHDFLGMKPSDSAPSVLVPKTTTTPDVRLSEASPSSASASLGASSGGGRGPISTTSDLASERQVGNHLEGVPFYGPRSDISGAEISNRVVGSKRSNSDCTFMGSSRDGIPHMISDSVEGLQLMKMLRNGMGGERPRRSNDDEVVFGTQQLRPTSASLMFQPPSGGVRTDNNISKWDRSVPLNVGPAVQYPPRSGQFVPFVSHVPSNRFRDTNITPSNISHSAADEGSRTGIKGPGILSSISATGGASERNSSAALPSSSGKKSGAVIPEPESSSLPSRDGLASSSRQMTIFYGGQAHVFDDVHPNKADVIMALAGSNGGSWSTTYSPKSAVRPAGEIHTRSSGDAEIGNASNMVFPQEYRGRPCVPPGNSTQGVGFGDRISKPSGGLQVSNLAKEMRNSGQAAEPTSKEKSEI</sequence>
<dbReference type="GO" id="GO:0031347">
    <property type="term" value="P:regulation of defense response"/>
    <property type="evidence" value="ECO:0007669"/>
    <property type="project" value="UniProtKB-UniRule"/>
</dbReference>
<comment type="function">
    <text evidence="2">Repressor of jasmonate responses.</text>
</comment>
<feature type="domain" description="Tify" evidence="4">
    <location>
        <begin position="320"/>
        <end position="355"/>
    </location>
</feature>
<dbReference type="InterPro" id="IPR040390">
    <property type="entry name" value="TIFY/JAZ"/>
</dbReference>
<comment type="caution">
    <text evidence="5">The sequence shown here is derived from an EMBL/GenBank/DDBJ whole genome shotgun (WGS) entry which is preliminary data.</text>
</comment>
<feature type="region of interest" description="Disordered" evidence="3">
    <location>
        <begin position="247"/>
        <end position="320"/>
    </location>
</feature>
<gene>
    <name evidence="5" type="ORF">FNV43_RR12384</name>
</gene>
<accession>A0A8K0H7S5</accession>
<organism evidence="5 6">
    <name type="scientific">Rhamnella rubrinervis</name>
    <dbReference type="NCBI Taxonomy" id="2594499"/>
    <lineage>
        <taxon>Eukaryota</taxon>
        <taxon>Viridiplantae</taxon>
        <taxon>Streptophyta</taxon>
        <taxon>Embryophyta</taxon>
        <taxon>Tracheophyta</taxon>
        <taxon>Spermatophyta</taxon>
        <taxon>Magnoliopsida</taxon>
        <taxon>eudicotyledons</taxon>
        <taxon>Gunneridae</taxon>
        <taxon>Pentapetalae</taxon>
        <taxon>rosids</taxon>
        <taxon>fabids</taxon>
        <taxon>Rosales</taxon>
        <taxon>Rhamnaceae</taxon>
        <taxon>rhamnoid group</taxon>
        <taxon>Rhamneae</taxon>
        <taxon>Rhamnella</taxon>
    </lineage>
</organism>
<feature type="compositionally biased region" description="Low complexity" evidence="3">
    <location>
        <begin position="69"/>
        <end position="82"/>
    </location>
</feature>
<evidence type="ECO:0000256" key="1">
    <source>
        <dbReference type="ARBA" id="ARBA00008614"/>
    </source>
</evidence>
<dbReference type="SMART" id="SM00979">
    <property type="entry name" value="TIFY"/>
    <property type="match status" value="1"/>
</dbReference>
<reference evidence="5" key="1">
    <citation type="submission" date="2020-03" db="EMBL/GenBank/DDBJ databases">
        <title>A high-quality chromosome-level genome assembly of a woody plant with both climbing and erect habits, Rhamnella rubrinervis.</title>
        <authorList>
            <person name="Lu Z."/>
            <person name="Yang Y."/>
            <person name="Zhu X."/>
            <person name="Sun Y."/>
        </authorList>
    </citation>
    <scope>NUCLEOTIDE SEQUENCE</scope>
    <source>
        <strain evidence="5">BYM</strain>
        <tissue evidence="5">Leaf</tissue>
    </source>
</reference>
<dbReference type="Pfam" id="PF06200">
    <property type="entry name" value="tify"/>
    <property type="match status" value="1"/>
</dbReference>
<comment type="domain">
    <text evidence="2">The jas domain is required for interaction with COI1.</text>
</comment>
<evidence type="ECO:0000259" key="4">
    <source>
        <dbReference type="PROSITE" id="PS51320"/>
    </source>
</evidence>
<evidence type="ECO:0000313" key="5">
    <source>
        <dbReference type="EMBL" id="KAF3447204.1"/>
    </source>
</evidence>
<feature type="compositionally biased region" description="Polar residues" evidence="3">
    <location>
        <begin position="277"/>
        <end position="300"/>
    </location>
</feature>
<dbReference type="OrthoDB" id="1908882at2759"/>
<keyword evidence="2" id="KW-1184">Jasmonic acid signaling pathway</keyword>
<evidence type="ECO:0000256" key="2">
    <source>
        <dbReference type="RuleBase" id="RU369065"/>
    </source>
</evidence>
<keyword evidence="2" id="KW-0539">Nucleus</keyword>
<dbReference type="GO" id="GO:2000022">
    <property type="term" value="P:regulation of jasmonic acid mediated signaling pathway"/>
    <property type="evidence" value="ECO:0007669"/>
    <property type="project" value="UniProtKB-UniRule"/>
</dbReference>
<evidence type="ECO:0000256" key="3">
    <source>
        <dbReference type="SAM" id="MobiDB-lite"/>
    </source>
</evidence>
<dbReference type="PROSITE" id="PS51320">
    <property type="entry name" value="TIFY"/>
    <property type="match status" value="1"/>
</dbReference>
<feature type="compositionally biased region" description="Polar residues" evidence="3">
    <location>
        <begin position="310"/>
        <end position="320"/>
    </location>
</feature>
<keyword evidence="6" id="KW-1185">Reference proteome</keyword>
<comment type="similarity">
    <text evidence="1 2">Belongs to the TIFY/JAZ family.</text>
</comment>
<dbReference type="GO" id="GO:0005634">
    <property type="term" value="C:nucleus"/>
    <property type="evidence" value="ECO:0007669"/>
    <property type="project" value="UniProtKB-SubCell"/>
</dbReference>
<dbReference type="EMBL" id="VOIH02000005">
    <property type="protein sequence ID" value="KAF3447204.1"/>
    <property type="molecule type" value="Genomic_DNA"/>
</dbReference>
<dbReference type="InterPro" id="IPR010399">
    <property type="entry name" value="Tify_dom"/>
</dbReference>
<feature type="region of interest" description="Disordered" evidence="3">
    <location>
        <begin position="409"/>
        <end position="452"/>
    </location>
</feature>